<dbReference type="PANTHER" id="PTHR19848:SF8">
    <property type="entry name" value="F-BOX AND WD REPEAT DOMAIN CONTAINING 7"/>
    <property type="match status" value="1"/>
</dbReference>
<dbReference type="PROSITE" id="PS50294">
    <property type="entry name" value="WD_REPEATS_REGION"/>
    <property type="match status" value="5"/>
</dbReference>
<keyword evidence="2" id="KW-0677">Repeat</keyword>
<dbReference type="InterPro" id="IPR020472">
    <property type="entry name" value="WD40_PAC1"/>
</dbReference>
<dbReference type="OrthoDB" id="10264588at2759"/>
<dbReference type="Pfam" id="PF25178">
    <property type="entry name" value="Beta-prop_WDR41"/>
    <property type="match status" value="1"/>
</dbReference>
<dbReference type="AlphaFoldDB" id="A0A9P6H892"/>
<dbReference type="InterPro" id="IPR040102">
    <property type="entry name" value="WDR41"/>
</dbReference>
<reference evidence="4" key="1">
    <citation type="journal article" date="2020" name="Nat. Commun.">
        <title>Large-scale genome sequencing of mycorrhizal fungi provides insights into the early evolution of symbiotic traits.</title>
        <authorList>
            <person name="Miyauchi S."/>
            <person name="Kiss E."/>
            <person name="Kuo A."/>
            <person name="Drula E."/>
            <person name="Kohler A."/>
            <person name="Sanchez-Garcia M."/>
            <person name="Morin E."/>
            <person name="Andreopoulos B."/>
            <person name="Barry K.W."/>
            <person name="Bonito G."/>
            <person name="Buee M."/>
            <person name="Carver A."/>
            <person name="Chen C."/>
            <person name="Cichocki N."/>
            <person name="Clum A."/>
            <person name="Culley D."/>
            <person name="Crous P.W."/>
            <person name="Fauchery L."/>
            <person name="Girlanda M."/>
            <person name="Hayes R.D."/>
            <person name="Keri Z."/>
            <person name="LaButti K."/>
            <person name="Lipzen A."/>
            <person name="Lombard V."/>
            <person name="Magnuson J."/>
            <person name="Maillard F."/>
            <person name="Murat C."/>
            <person name="Nolan M."/>
            <person name="Ohm R.A."/>
            <person name="Pangilinan J."/>
            <person name="Pereira M.F."/>
            <person name="Perotto S."/>
            <person name="Peter M."/>
            <person name="Pfister S."/>
            <person name="Riley R."/>
            <person name="Sitrit Y."/>
            <person name="Stielow J.B."/>
            <person name="Szollosi G."/>
            <person name="Zifcakova L."/>
            <person name="Stursova M."/>
            <person name="Spatafora J.W."/>
            <person name="Tedersoo L."/>
            <person name="Vaario L.M."/>
            <person name="Yamada A."/>
            <person name="Yan M."/>
            <person name="Wang P."/>
            <person name="Xu J."/>
            <person name="Bruns T."/>
            <person name="Baldrian P."/>
            <person name="Vilgalys R."/>
            <person name="Dunand C."/>
            <person name="Henrissat B."/>
            <person name="Grigoriev I.V."/>
            <person name="Hibbett D."/>
            <person name="Nagy L.G."/>
            <person name="Martin F.M."/>
        </authorList>
    </citation>
    <scope>NUCLEOTIDE SEQUENCE</scope>
    <source>
        <strain evidence="4">UH-Tt-Lm1</strain>
    </source>
</reference>
<dbReference type="InterPro" id="IPR001680">
    <property type="entry name" value="WD40_rpt"/>
</dbReference>
<feature type="repeat" description="WD" evidence="3">
    <location>
        <begin position="38"/>
        <end position="79"/>
    </location>
</feature>
<evidence type="ECO:0000313" key="5">
    <source>
        <dbReference type="Proteomes" id="UP000736335"/>
    </source>
</evidence>
<dbReference type="SUPFAM" id="SSF50978">
    <property type="entry name" value="WD40 repeat-like"/>
    <property type="match status" value="1"/>
</dbReference>
<gene>
    <name evidence="4" type="ORF">BJ322DRAFT_1011878</name>
</gene>
<feature type="repeat" description="WD" evidence="3">
    <location>
        <begin position="253"/>
        <end position="294"/>
    </location>
</feature>
<dbReference type="SMART" id="SM00320">
    <property type="entry name" value="WD40"/>
    <property type="match status" value="7"/>
</dbReference>
<reference evidence="4" key="2">
    <citation type="submission" date="2020-11" db="EMBL/GenBank/DDBJ databases">
        <authorList>
            <consortium name="DOE Joint Genome Institute"/>
            <person name="Kuo A."/>
            <person name="Miyauchi S."/>
            <person name="Kiss E."/>
            <person name="Drula E."/>
            <person name="Kohler A."/>
            <person name="Sanchez-Garcia M."/>
            <person name="Andreopoulos B."/>
            <person name="Barry K.W."/>
            <person name="Bonito G."/>
            <person name="Buee M."/>
            <person name="Carver A."/>
            <person name="Chen C."/>
            <person name="Cichocki N."/>
            <person name="Clum A."/>
            <person name="Culley D."/>
            <person name="Crous P.W."/>
            <person name="Fauchery L."/>
            <person name="Girlanda M."/>
            <person name="Hayes R."/>
            <person name="Keri Z."/>
            <person name="Labutti K."/>
            <person name="Lipzen A."/>
            <person name="Lombard V."/>
            <person name="Magnuson J."/>
            <person name="Maillard F."/>
            <person name="Morin E."/>
            <person name="Murat C."/>
            <person name="Nolan M."/>
            <person name="Ohm R."/>
            <person name="Pangilinan J."/>
            <person name="Pereira M."/>
            <person name="Perotto S."/>
            <person name="Peter M."/>
            <person name="Riley R."/>
            <person name="Sitrit Y."/>
            <person name="Stielow B."/>
            <person name="Szollosi G."/>
            <person name="Zifcakova L."/>
            <person name="Stursova M."/>
            <person name="Spatafora J.W."/>
            <person name="Tedersoo L."/>
            <person name="Vaario L.-M."/>
            <person name="Yamada A."/>
            <person name="Yan M."/>
            <person name="Wang P."/>
            <person name="Xu J."/>
            <person name="Bruns T."/>
            <person name="Baldrian P."/>
            <person name="Vilgalys R."/>
            <person name="Henrissat B."/>
            <person name="Grigoriev I.V."/>
            <person name="Hibbett D."/>
            <person name="Nagy L.G."/>
            <person name="Martin F.M."/>
        </authorList>
    </citation>
    <scope>NUCLEOTIDE SEQUENCE</scope>
    <source>
        <strain evidence="4">UH-Tt-Lm1</strain>
    </source>
</reference>
<dbReference type="InterPro" id="IPR015943">
    <property type="entry name" value="WD40/YVTN_repeat-like_dom_sf"/>
</dbReference>
<dbReference type="PANTHER" id="PTHR19848">
    <property type="entry name" value="WD40 REPEAT PROTEIN"/>
    <property type="match status" value="1"/>
</dbReference>
<dbReference type="EMBL" id="WIUZ02000016">
    <property type="protein sequence ID" value="KAF9780581.1"/>
    <property type="molecule type" value="Genomic_DNA"/>
</dbReference>
<evidence type="ECO:0000256" key="3">
    <source>
        <dbReference type="PROSITE-ProRule" id="PRU00221"/>
    </source>
</evidence>
<dbReference type="Gene3D" id="2.130.10.10">
    <property type="entry name" value="YVTN repeat-like/Quinoprotein amine dehydrogenase"/>
    <property type="match status" value="1"/>
</dbReference>
<dbReference type="Pfam" id="PF00400">
    <property type="entry name" value="WD40"/>
    <property type="match status" value="3"/>
</dbReference>
<keyword evidence="5" id="KW-1185">Reference proteome</keyword>
<feature type="repeat" description="WD" evidence="3">
    <location>
        <begin position="210"/>
        <end position="252"/>
    </location>
</feature>
<evidence type="ECO:0000313" key="4">
    <source>
        <dbReference type="EMBL" id="KAF9780581.1"/>
    </source>
</evidence>
<dbReference type="PROSITE" id="PS00678">
    <property type="entry name" value="WD_REPEATS_1"/>
    <property type="match status" value="1"/>
</dbReference>
<feature type="repeat" description="WD" evidence="3">
    <location>
        <begin position="168"/>
        <end position="209"/>
    </location>
</feature>
<dbReference type="CDD" id="cd00200">
    <property type="entry name" value="WD40"/>
    <property type="match status" value="1"/>
</dbReference>
<dbReference type="PRINTS" id="PR00320">
    <property type="entry name" value="GPROTEINBRPT"/>
</dbReference>
<evidence type="ECO:0000256" key="2">
    <source>
        <dbReference type="ARBA" id="ARBA00022737"/>
    </source>
</evidence>
<feature type="repeat" description="WD" evidence="3">
    <location>
        <begin position="80"/>
        <end position="118"/>
    </location>
</feature>
<name>A0A9P6H892_9AGAM</name>
<evidence type="ECO:0000256" key="1">
    <source>
        <dbReference type="ARBA" id="ARBA00022574"/>
    </source>
</evidence>
<dbReference type="Proteomes" id="UP000736335">
    <property type="component" value="Unassembled WGS sequence"/>
</dbReference>
<dbReference type="InterPro" id="IPR019775">
    <property type="entry name" value="WD40_repeat_CS"/>
</dbReference>
<comment type="caution">
    <text evidence="4">The sequence shown here is derived from an EMBL/GenBank/DDBJ whole genome shotgun (WGS) entry which is preliminary data.</text>
</comment>
<dbReference type="InterPro" id="IPR036322">
    <property type="entry name" value="WD40_repeat_dom_sf"/>
</dbReference>
<keyword evidence="1 3" id="KW-0853">WD repeat</keyword>
<sequence length="352" mass="39235">MDLENRNASLQEEVSLSPAKRAALQTDWVPRAPAAYTLTGHRDQVLRVAFHPSYNIIASASDDSTVKIWDWETGEFERTLKGHTRRVSPVAFFPAPDLPHNQVTCSSDLFIKVWDTQNDWKNVKTMAGHDHTVSSARFLPGDQFIVSASRDRTIRVFDVSSTHLVRTISGHSDWVRYVEPSTDGKFLVSASNDQTARLWDSLTGEMKMEFRGHDHIIEIAVFAPAPASYIATASRDKTIKLWDCQTGQMLRNLAGHDNWVRALVFHPSGKFLLSAGDDYTIRVWELSTGRCIKVVQAHGHFVTTLTWGRRAISTTDANANGSTTTNTADSAPKFVNVVATGSVDQTIKIWLP</sequence>
<dbReference type="PROSITE" id="PS50082">
    <property type="entry name" value="WD_REPEATS_2"/>
    <property type="match status" value="6"/>
</dbReference>
<organism evidence="4 5">
    <name type="scientific">Thelephora terrestris</name>
    <dbReference type="NCBI Taxonomy" id="56493"/>
    <lineage>
        <taxon>Eukaryota</taxon>
        <taxon>Fungi</taxon>
        <taxon>Dikarya</taxon>
        <taxon>Basidiomycota</taxon>
        <taxon>Agaricomycotina</taxon>
        <taxon>Agaricomycetes</taxon>
        <taxon>Thelephorales</taxon>
        <taxon>Thelephoraceae</taxon>
        <taxon>Thelephora</taxon>
    </lineage>
</organism>
<proteinExistence type="predicted"/>
<accession>A0A9P6H892</accession>
<protein>
    <submittedName>
        <fullName evidence="4">Miller-Dieker lissencephaly protein</fullName>
    </submittedName>
</protein>
<feature type="repeat" description="WD" evidence="3">
    <location>
        <begin position="126"/>
        <end position="167"/>
    </location>
</feature>